<dbReference type="Proteomes" id="UP000001077">
    <property type="component" value="Unassembled WGS sequence"/>
</dbReference>
<sequence length="82" mass="9763">MAVIQNNLDFKHSEFLEVYETSLEKEKMSSNYFRDYCSFDFLQEMSDGFGVKPEKISFYTHNWTMMILSGAFIRMSRFSMQA</sequence>
<evidence type="ECO:0000313" key="2">
    <source>
        <dbReference type="Proteomes" id="UP000001077"/>
    </source>
</evidence>
<dbReference type="RefSeq" id="WP_007347198.1">
    <property type="nucleotide sequence ID" value="NZ_CALY02000068.1"/>
</dbReference>
<accession>J1JP07</accession>
<dbReference type="OrthoDB" id="9797252at2"/>
<gene>
    <name evidence="1" type="ORF">MCY_00897</name>
</gene>
<dbReference type="eggNOG" id="COG0500">
    <property type="taxonomic scope" value="Bacteria"/>
</dbReference>
<dbReference type="AlphaFoldDB" id="J1JP07"/>
<comment type="caution">
    <text evidence="1">The sequence shown here is derived from an EMBL/GenBank/DDBJ whole genome shotgun (WGS) entry which is preliminary data.</text>
</comment>
<evidence type="ECO:0000313" key="1">
    <source>
        <dbReference type="EMBL" id="EJF86060.1"/>
    </source>
</evidence>
<reference evidence="1 2" key="1">
    <citation type="submission" date="2012-03" db="EMBL/GenBank/DDBJ databases">
        <title>The Genome Sequence of Bartonella rattimassiliensis 15908.</title>
        <authorList>
            <consortium name="The Broad Institute Genome Sequencing Platform"/>
            <consortium name="The Broad Institute Genome Sequencing Center for Infectious Disease"/>
            <person name="Feldgarden M."/>
            <person name="Kirby J."/>
            <person name="Kosoy M."/>
            <person name="Birtles R."/>
            <person name="Probert W.S."/>
            <person name="Chiaraviglio L."/>
            <person name="Young S.K."/>
            <person name="Zeng Q."/>
            <person name="Gargeya S."/>
            <person name="Fitzgerald M."/>
            <person name="Haas B."/>
            <person name="Abouelleil A."/>
            <person name="Alvarado L."/>
            <person name="Arachchi H.M."/>
            <person name="Berlin A."/>
            <person name="Chapman S.B."/>
            <person name="Gearin G."/>
            <person name="Goldberg J."/>
            <person name="Griggs A."/>
            <person name="Gujja S."/>
            <person name="Hansen M."/>
            <person name="Heiman D."/>
            <person name="Howarth C."/>
            <person name="Larimer J."/>
            <person name="Lui A."/>
            <person name="MacDonald P.J.P."/>
            <person name="McCowen C."/>
            <person name="Montmayeur A."/>
            <person name="Murphy C."/>
            <person name="Neiman D."/>
            <person name="Pearson M."/>
            <person name="Priest M."/>
            <person name="Roberts A."/>
            <person name="Saif S."/>
            <person name="Shea T."/>
            <person name="Sisk P."/>
            <person name="Stolte C."/>
            <person name="Sykes S."/>
            <person name="Wortman J."/>
            <person name="Nusbaum C."/>
            <person name="Birren B."/>
        </authorList>
    </citation>
    <scope>NUCLEOTIDE SEQUENCE [LARGE SCALE GENOMIC DNA]</scope>
    <source>
        <strain evidence="1 2">15908</strain>
    </source>
</reference>
<dbReference type="EMBL" id="AILY01000019">
    <property type="protein sequence ID" value="EJF86060.1"/>
    <property type="molecule type" value="Genomic_DNA"/>
</dbReference>
<organism evidence="1 2">
    <name type="scientific">Bartonella rattimassiliensis 15908</name>
    <dbReference type="NCBI Taxonomy" id="1094556"/>
    <lineage>
        <taxon>Bacteria</taxon>
        <taxon>Pseudomonadati</taxon>
        <taxon>Pseudomonadota</taxon>
        <taxon>Alphaproteobacteria</taxon>
        <taxon>Hyphomicrobiales</taxon>
        <taxon>Bartonellaceae</taxon>
        <taxon>Bartonella</taxon>
    </lineage>
</organism>
<protein>
    <submittedName>
        <fullName evidence="1">Uncharacterized protein</fullName>
    </submittedName>
</protein>
<dbReference type="HOGENOM" id="CLU_173068_0_0_5"/>
<proteinExistence type="predicted"/>
<name>J1JP07_9HYPH</name>
<keyword evidence="2" id="KW-1185">Reference proteome</keyword>
<dbReference type="PATRIC" id="fig|1094556.3.peg.1027"/>